<evidence type="ECO:0000313" key="1">
    <source>
        <dbReference type="EMBL" id="ACK56698.1"/>
    </source>
</evidence>
<reference evidence="1" key="1">
    <citation type="journal article" date="2009" name="J. Med. Virol.">
        <title>High-risk HPV types in lesions of the uterine cervix of female commercial sex workers in the Philippines.</title>
        <authorList>
            <person name="Miyashita M."/>
            <person name="Agdamag D.M."/>
            <person name="Sasagawa T."/>
            <person name="Matsushita K."/>
            <person name="Salud L.M."/>
            <person name="Salud C.O."/>
            <person name="Saikawa K."/>
            <person name="Leano P.S."/>
            <person name="Pagcaliwagan T."/>
            <person name="Acuna J."/>
            <person name="Ishizaki A."/>
            <person name="Kageyama S."/>
            <person name="Ichimura H."/>
        </authorList>
    </citation>
    <scope>NUCLEOTIDE SEQUENCE</scope>
    <source>
        <strain evidence="1">06JAN_PHL_GP136_09</strain>
    </source>
</reference>
<feature type="non-terminal residue" evidence="1">
    <location>
        <position position="1"/>
    </location>
</feature>
<accession>B8RAE5</accession>
<gene>
    <name evidence="1" type="primary">L1</name>
</gene>
<organism evidence="1">
    <name type="scientific">Human papillomavirus</name>
    <dbReference type="NCBI Taxonomy" id="10566"/>
    <lineage>
        <taxon>Viruses</taxon>
        <taxon>Monodnaviria</taxon>
        <taxon>Shotokuvirae</taxon>
        <taxon>Cossaviricota</taxon>
        <taxon>Papovaviricetes</taxon>
        <taxon>Zurhausenvirales</taxon>
        <taxon>Papillomaviridae</taxon>
    </lineage>
</organism>
<dbReference type="EMBL" id="EU911424">
    <property type="protein sequence ID" value="ACK56698.1"/>
    <property type="molecule type" value="Genomic_DNA"/>
</dbReference>
<sequence length="30" mass="3451">GNTNMTLSATTQSMFTYNSKQIKQYVRHAE</sequence>
<feature type="non-terminal residue" evidence="1">
    <location>
        <position position="30"/>
    </location>
</feature>
<protein>
    <submittedName>
        <fullName evidence="1">L1 capsid protein</fullName>
    </submittedName>
</protein>
<name>B8RAE5_9PAPI</name>
<proteinExistence type="predicted"/>